<dbReference type="InterPro" id="IPR010982">
    <property type="entry name" value="Lambda_DNA-bd_dom_sf"/>
</dbReference>
<dbReference type="CDD" id="cd00093">
    <property type="entry name" value="HTH_XRE"/>
    <property type="match status" value="1"/>
</dbReference>
<dbReference type="AlphaFoldDB" id="A0A918CQI0"/>
<dbReference type="EMBL" id="BMML01000005">
    <property type="protein sequence ID" value="GGN02741.1"/>
    <property type="molecule type" value="Genomic_DNA"/>
</dbReference>
<keyword evidence="2" id="KW-1185">Reference proteome</keyword>
<organism evidence="1 2">
    <name type="scientific">Streptomyces fuscichromogenes</name>
    <dbReference type="NCBI Taxonomy" id="1324013"/>
    <lineage>
        <taxon>Bacteria</taxon>
        <taxon>Bacillati</taxon>
        <taxon>Actinomycetota</taxon>
        <taxon>Actinomycetes</taxon>
        <taxon>Kitasatosporales</taxon>
        <taxon>Streptomycetaceae</taxon>
        <taxon>Streptomyces</taxon>
    </lineage>
</organism>
<proteinExistence type="predicted"/>
<accession>A0A918CQI0</accession>
<reference evidence="1" key="1">
    <citation type="journal article" date="2014" name="Int. J. Syst. Evol. Microbiol.">
        <title>Complete genome sequence of Corynebacterium casei LMG S-19264T (=DSM 44701T), isolated from a smear-ripened cheese.</title>
        <authorList>
            <consortium name="US DOE Joint Genome Institute (JGI-PGF)"/>
            <person name="Walter F."/>
            <person name="Albersmeier A."/>
            <person name="Kalinowski J."/>
            <person name="Ruckert C."/>
        </authorList>
    </citation>
    <scope>NUCLEOTIDE SEQUENCE</scope>
    <source>
        <strain evidence="1">CGMCC 4.7110</strain>
    </source>
</reference>
<evidence type="ECO:0000313" key="1">
    <source>
        <dbReference type="EMBL" id="GGN02741.1"/>
    </source>
</evidence>
<comment type="caution">
    <text evidence="1">The sequence shown here is derived from an EMBL/GenBank/DDBJ whole genome shotgun (WGS) entry which is preliminary data.</text>
</comment>
<dbReference type="GO" id="GO:0003677">
    <property type="term" value="F:DNA binding"/>
    <property type="evidence" value="ECO:0007669"/>
    <property type="project" value="InterPro"/>
</dbReference>
<name>A0A918CQI0_9ACTN</name>
<dbReference type="Proteomes" id="UP000653411">
    <property type="component" value="Unassembled WGS sequence"/>
</dbReference>
<evidence type="ECO:0008006" key="3">
    <source>
        <dbReference type="Google" id="ProtNLM"/>
    </source>
</evidence>
<dbReference type="SUPFAM" id="SSF47413">
    <property type="entry name" value="lambda repressor-like DNA-binding domains"/>
    <property type="match status" value="1"/>
</dbReference>
<reference evidence="1" key="2">
    <citation type="submission" date="2020-09" db="EMBL/GenBank/DDBJ databases">
        <authorList>
            <person name="Sun Q."/>
            <person name="Zhou Y."/>
        </authorList>
    </citation>
    <scope>NUCLEOTIDE SEQUENCE</scope>
    <source>
        <strain evidence="1">CGMCC 4.7110</strain>
    </source>
</reference>
<gene>
    <name evidence="1" type="ORF">GCM10011578_025320</name>
</gene>
<dbReference type="InterPro" id="IPR001387">
    <property type="entry name" value="Cro/C1-type_HTH"/>
</dbReference>
<sequence>MPGESGTIALVGLGEALGGEAMDTHTRGASSPVQRFASELRRLRMAAGNLQVKTIAARAQCSSATVSEALNGRRLPGETVTCRLVAVLGGDWGRWQALWREARTELDTLKREGPEAPTEALRVGMVRYPDPTSFYRAAAERIRTARCEVRLTYVRLHPPGHWGAAEVAEYFSTVLQWARDHSGEGASARRIIGVPERDGEPRADYVQWLREHQEETTDIYAYEARVMPWTVSCAWHNTGLVDDSVTFLSFSGAGRQQLTGFSVEGPAFLAYFADSFDQAWGALEPLDTYLARHCR</sequence>
<protein>
    <recommendedName>
        <fullName evidence="3">HTH cro/C1-type domain-containing protein</fullName>
    </recommendedName>
</protein>
<evidence type="ECO:0000313" key="2">
    <source>
        <dbReference type="Proteomes" id="UP000653411"/>
    </source>
</evidence>
<dbReference type="Pfam" id="PF13560">
    <property type="entry name" value="HTH_31"/>
    <property type="match status" value="1"/>
</dbReference>